<proteinExistence type="inferred from homology"/>
<dbReference type="InterPro" id="IPR002371">
    <property type="entry name" value="FlgK"/>
</dbReference>
<dbReference type="GO" id="GO:0005576">
    <property type="term" value="C:extracellular region"/>
    <property type="evidence" value="ECO:0007669"/>
    <property type="project" value="UniProtKB-SubCell"/>
</dbReference>
<comment type="similarity">
    <text evidence="3 7">Belongs to the flagella basal body rod proteins family.</text>
</comment>
<dbReference type="GO" id="GO:0005198">
    <property type="term" value="F:structural molecule activity"/>
    <property type="evidence" value="ECO:0007669"/>
    <property type="project" value="UniProtKB-UniRule"/>
</dbReference>
<dbReference type="InterPro" id="IPR053927">
    <property type="entry name" value="FlgK_helical"/>
</dbReference>
<dbReference type="RefSeq" id="WP_115389484.1">
    <property type="nucleotide sequence ID" value="NZ_JADZHC010000092.1"/>
</dbReference>
<dbReference type="GO" id="GO:0044780">
    <property type="term" value="P:bacterial-type flagellum assembly"/>
    <property type="evidence" value="ECO:0007669"/>
    <property type="project" value="InterPro"/>
</dbReference>
<evidence type="ECO:0000256" key="7">
    <source>
        <dbReference type="RuleBase" id="RU362065"/>
    </source>
</evidence>
<dbReference type="EMBL" id="UGYO01000001">
    <property type="protein sequence ID" value="SUI60344.1"/>
    <property type="molecule type" value="Genomic_DNA"/>
</dbReference>
<evidence type="ECO:0000256" key="3">
    <source>
        <dbReference type="ARBA" id="ARBA00009677"/>
    </source>
</evidence>
<evidence type="ECO:0000256" key="4">
    <source>
        <dbReference type="ARBA" id="ARBA00016244"/>
    </source>
</evidence>
<keyword evidence="10" id="KW-0966">Cell projection</keyword>
<dbReference type="Pfam" id="PF22638">
    <property type="entry name" value="FlgK_D1"/>
    <property type="match status" value="1"/>
</dbReference>
<sequence>MNLLNNAMSGLNASMAALQVMSNNTSNAMVPGYSRQQVLLSSVGGGAYGAGNGVSVDGVRRISDQYQVMQLWRTGSDVGFAGVKQSYAGQLEQLMAADSNNLSTGLDHLFAAMNAAMEKPNDPALRQAVLNEANGVAQRFNSIASGLDSQEQQIVGQTQASIKEINTLLEKIARLNEDIAADGAAKVPSASLLDNRDAAIAELSSLMDIRVVMDDKGLANISLSQGQPLLSGIVPATLKGVTDPANPKQINLELSFGQSQFKLQETGGQLGALLNYRNTNLKQSRAFLDELATQLAQQMNDIQAKGTDLAGNKATQAIWHLDASNPAGSLRLNQGLNSGDLAFGLDGTPGDNSNLKAFVALANQELDFASMGSRATLGNAYASKVGELGSISRQAQQESKTALALQKEAQSQWASTSGINLDEEGVNLIVYQQSYQANARVIATADRLFQSLLDSI</sequence>
<keyword evidence="10" id="KW-0969">Cilium</keyword>
<name>A0A379ZEK9_9GAMM</name>
<dbReference type="Proteomes" id="UP000254069">
    <property type="component" value="Unassembled WGS sequence"/>
</dbReference>
<keyword evidence="6 7" id="KW-0975">Bacterial flagellum</keyword>
<gene>
    <name evidence="10" type="primary">flgK_2</name>
    <name evidence="7" type="synonym">flgK</name>
    <name evidence="10" type="ORF">NCTC10738_01532</name>
</gene>
<keyword evidence="11" id="KW-1185">Reference proteome</keyword>
<feature type="domain" description="Flagellar basal-body/hook protein C-terminal" evidence="8">
    <location>
        <begin position="414"/>
        <end position="453"/>
    </location>
</feature>
<dbReference type="InterPro" id="IPR010930">
    <property type="entry name" value="Flg_bb/hook_C_dom"/>
</dbReference>
<evidence type="ECO:0000256" key="2">
    <source>
        <dbReference type="ARBA" id="ARBA00004613"/>
    </source>
</evidence>
<evidence type="ECO:0000259" key="8">
    <source>
        <dbReference type="Pfam" id="PF06429"/>
    </source>
</evidence>
<dbReference type="PRINTS" id="PR01005">
    <property type="entry name" value="FLGHOOKAP1"/>
</dbReference>
<dbReference type="SUPFAM" id="SSF64518">
    <property type="entry name" value="Phase 1 flagellin"/>
    <property type="match status" value="1"/>
</dbReference>
<evidence type="ECO:0000256" key="5">
    <source>
        <dbReference type="ARBA" id="ARBA00022525"/>
    </source>
</evidence>
<dbReference type="PANTHER" id="PTHR30033:SF1">
    <property type="entry name" value="FLAGELLAR HOOK-ASSOCIATED PROTEIN 1"/>
    <property type="match status" value="1"/>
</dbReference>
<keyword evidence="5 7" id="KW-0964">Secreted</keyword>
<evidence type="ECO:0000256" key="6">
    <source>
        <dbReference type="ARBA" id="ARBA00023143"/>
    </source>
</evidence>
<dbReference type="PANTHER" id="PTHR30033">
    <property type="entry name" value="FLAGELLAR HOOK-ASSOCIATED PROTEIN 1"/>
    <property type="match status" value="1"/>
</dbReference>
<dbReference type="NCBIfam" id="TIGR02492">
    <property type="entry name" value="flgK_ends"/>
    <property type="match status" value="1"/>
</dbReference>
<evidence type="ECO:0000256" key="1">
    <source>
        <dbReference type="ARBA" id="ARBA00004365"/>
    </source>
</evidence>
<evidence type="ECO:0000259" key="9">
    <source>
        <dbReference type="Pfam" id="PF22638"/>
    </source>
</evidence>
<organism evidence="10 11">
    <name type="scientific">Shewanella algae</name>
    <dbReference type="NCBI Taxonomy" id="38313"/>
    <lineage>
        <taxon>Bacteria</taxon>
        <taxon>Pseudomonadati</taxon>
        <taxon>Pseudomonadota</taxon>
        <taxon>Gammaproteobacteria</taxon>
        <taxon>Alteromonadales</taxon>
        <taxon>Shewanellaceae</taxon>
        <taxon>Shewanella</taxon>
    </lineage>
</organism>
<reference evidence="10 11" key="1">
    <citation type="submission" date="2018-06" db="EMBL/GenBank/DDBJ databases">
        <authorList>
            <consortium name="Pathogen Informatics"/>
            <person name="Doyle S."/>
        </authorList>
    </citation>
    <scope>NUCLEOTIDE SEQUENCE [LARGE SCALE GENOMIC DNA]</scope>
    <source>
        <strain evidence="10 11">NCTC10738</strain>
    </source>
</reference>
<dbReference type="AlphaFoldDB" id="A0A379ZEK9"/>
<dbReference type="GO" id="GO:0009424">
    <property type="term" value="C:bacterial-type flagellum hook"/>
    <property type="evidence" value="ECO:0007669"/>
    <property type="project" value="UniProtKB-UniRule"/>
</dbReference>
<dbReference type="Pfam" id="PF06429">
    <property type="entry name" value="Flg_bbr_C"/>
    <property type="match status" value="1"/>
</dbReference>
<keyword evidence="10" id="KW-0282">Flagellum</keyword>
<evidence type="ECO:0000313" key="10">
    <source>
        <dbReference type="EMBL" id="SUI60344.1"/>
    </source>
</evidence>
<protein>
    <recommendedName>
        <fullName evidence="4 7">Flagellar hook-associated protein 1</fullName>
        <shortName evidence="7">HAP1</shortName>
    </recommendedName>
</protein>
<accession>A0A379ZEK9</accession>
<feature type="domain" description="Flagellar hook-associated protein FlgK helical" evidence="9">
    <location>
        <begin position="89"/>
        <end position="313"/>
    </location>
</feature>
<comment type="subcellular location">
    <subcellularLocation>
        <location evidence="1 7">Bacterial flagellum</location>
    </subcellularLocation>
    <subcellularLocation>
        <location evidence="2 7">Secreted</location>
    </subcellularLocation>
</comment>
<evidence type="ECO:0000313" key="11">
    <source>
        <dbReference type="Proteomes" id="UP000254069"/>
    </source>
</evidence>